<feature type="region of interest" description="Disordered" evidence="1">
    <location>
        <begin position="69"/>
        <end position="95"/>
    </location>
</feature>
<evidence type="ECO:0000256" key="1">
    <source>
        <dbReference type="SAM" id="MobiDB-lite"/>
    </source>
</evidence>
<keyword evidence="3" id="KW-1185">Reference proteome</keyword>
<dbReference type="AlphaFoldDB" id="A0A6H5G428"/>
<protein>
    <submittedName>
        <fullName evidence="2">Uncharacterized protein</fullName>
    </submittedName>
</protein>
<accession>A0A6H5G428</accession>
<dbReference type="EMBL" id="CADCXU010005651">
    <property type="protein sequence ID" value="CAA9997267.1"/>
    <property type="molecule type" value="Genomic_DNA"/>
</dbReference>
<name>A0A6H5G428_9HEMI</name>
<sequence>MNPMLPNALSFQGPPTVKDTAEAEPVALQLNQAIITSIWSNIRLLGHRLIPKFTVWKYYEVKFHPRAGQPPRRISDGYPRPFWRSSMGNQQPVRRRELTNTALTNGAIELIVVKHHEGNSEASKRVGSKK</sequence>
<organism evidence="2 3">
    <name type="scientific">Nesidiocoris tenuis</name>
    <dbReference type="NCBI Taxonomy" id="355587"/>
    <lineage>
        <taxon>Eukaryota</taxon>
        <taxon>Metazoa</taxon>
        <taxon>Ecdysozoa</taxon>
        <taxon>Arthropoda</taxon>
        <taxon>Hexapoda</taxon>
        <taxon>Insecta</taxon>
        <taxon>Pterygota</taxon>
        <taxon>Neoptera</taxon>
        <taxon>Paraneoptera</taxon>
        <taxon>Hemiptera</taxon>
        <taxon>Heteroptera</taxon>
        <taxon>Panheteroptera</taxon>
        <taxon>Cimicomorpha</taxon>
        <taxon>Miridae</taxon>
        <taxon>Dicyphina</taxon>
        <taxon>Nesidiocoris</taxon>
    </lineage>
</organism>
<evidence type="ECO:0000313" key="3">
    <source>
        <dbReference type="Proteomes" id="UP000479000"/>
    </source>
</evidence>
<gene>
    <name evidence="2" type="ORF">NTEN_LOCUS3585</name>
</gene>
<reference evidence="2 3" key="1">
    <citation type="submission" date="2020-02" db="EMBL/GenBank/DDBJ databases">
        <authorList>
            <person name="Ferguson B K."/>
        </authorList>
    </citation>
    <scope>NUCLEOTIDE SEQUENCE [LARGE SCALE GENOMIC DNA]</scope>
</reference>
<evidence type="ECO:0000313" key="2">
    <source>
        <dbReference type="EMBL" id="CAA9997267.1"/>
    </source>
</evidence>
<dbReference type="Proteomes" id="UP000479000">
    <property type="component" value="Unassembled WGS sequence"/>
</dbReference>
<proteinExistence type="predicted"/>